<dbReference type="Gene3D" id="3.50.50.60">
    <property type="entry name" value="FAD/NAD(P)-binding domain"/>
    <property type="match status" value="2"/>
</dbReference>
<sequence>MTLVGSEPHFPYTRPPLSKAYLRGEVAIAELYLRPADFYRDHDITVHRGVAVEWVDLHGRRAGCDDGSVLDWDRIVFATGGRPRRVADPGLESAGNVHYVRTIEDVERLRRTTIAGSRFAVVGGGYVGLEVAAVLRRLDARVTVIEAADRLLARVTSPVVSEFFLRVHTQEGVDVRLSAQVELFQVEDGNVSTVVLGDGSRIPVDQVLIGIGMVPNDEVAARAGLDVDNGIVVDEFCRTGTAGVYAIGDVARHPDPLNGGLRRLESMPNAAAQARLVAEDILGRGRPYNDLPWFWSDQYDVKLQAAGSSAGYDTVAVRGDAMSGRRFSVFYLRDGVVRAVDAICSPADFAAGKALIASSAVVPLSDLQDPSVPLRRRRSFTSEAS</sequence>
<evidence type="ECO:0000256" key="4">
    <source>
        <dbReference type="ARBA" id="ARBA00023002"/>
    </source>
</evidence>
<keyword evidence="4" id="KW-0560">Oxidoreductase</keyword>
<dbReference type="GO" id="GO:0005737">
    <property type="term" value="C:cytoplasm"/>
    <property type="evidence" value="ECO:0007669"/>
    <property type="project" value="TreeGrafter"/>
</dbReference>
<dbReference type="EMBL" id="LMWU01000082">
    <property type="protein sequence ID" value="KUN54919.1"/>
    <property type="molecule type" value="Genomic_DNA"/>
</dbReference>
<comment type="cofactor">
    <cofactor evidence="1">
        <name>FAD</name>
        <dbReference type="ChEBI" id="CHEBI:57692"/>
    </cofactor>
</comment>
<dbReference type="Proteomes" id="UP000053669">
    <property type="component" value="Unassembled WGS sequence"/>
</dbReference>
<evidence type="ECO:0000256" key="2">
    <source>
        <dbReference type="ARBA" id="ARBA00022630"/>
    </source>
</evidence>
<dbReference type="Gene3D" id="3.30.390.30">
    <property type="match status" value="1"/>
</dbReference>
<dbReference type="PANTHER" id="PTHR43557">
    <property type="entry name" value="APOPTOSIS-INDUCING FACTOR 1"/>
    <property type="match status" value="1"/>
</dbReference>
<protein>
    <recommendedName>
        <fullName evidence="9">Pyridine nucleotide-disulfide oxidoreductase</fullName>
    </recommendedName>
</protein>
<dbReference type="InterPro" id="IPR028202">
    <property type="entry name" value="Reductase_C"/>
</dbReference>
<dbReference type="Pfam" id="PF07992">
    <property type="entry name" value="Pyr_redox_2"/>
    <property type="match status" value="1"/>
</dbReference>
<reference evidence="7 8" key="1">
    <citation type="submission" date="2015-10" db="EMBL/GenBank/DDBJ databases">
        <title>Draft genome sequence of Streptomyces canus DSM 40017, type strain for the species Streptomyces canus.</title>
        <authorList>
            <person name="Ruckert C."/>
            <person name="Winkler A."/>
            <person name="Kalinowski J."/>
            <person name="Kampfer P."/>
            <person name="Glaeser S."/>
        </authorList>
    </citation>
    <scope>NUCLEOTIDE SEQUENCE [LARGE SCALE GENOMIC DNA]</scope>
    <source>
        <strain evidence="7 8">DSM 40017</strain>
    </source>
</reference>
<dbReference type="GO" id="GO:0016651">
    <property type="term" value="F:oxidoreductase activity, acting on NAD(P)H"/>
    <property type="evidence" value="ECO:0007669"/>
    <property type="project" value="TreeGrafter"/>
</dbReference>
<keyword evidence="3" id="KW-0274">FAD</keyword>
<evidence type="ECO:0000313" key="8">
    <source>
        <dbReference type="Proteomes" id="UP000053669"/>
    </source>
</evidence>
<dbReference type="PRINTS" id="PR00368">
    <property type="entry name" value="FADPNR"/>
</dbReference>
<dbReference type="InterPro" id="IPR016156">
    <property type="entry name" value="FAD/NAD-linked_Rdtase_dimer_sf"/>
</dbReference>
<dbReference type="InterPro" id="IPR036188">
    <property type="entry name" value="FAD/NAD-bd_sf"/>
</dbReference>
<comment type="caution">
    <text evidence="7">The sequence shown here is derived from an EMBL/GenBank/DDBJ whole genome shotgun (WGS) entry which is preliminary data.</text>
</comment>
<name>A0A101RK28_9ACTN</name>
<keyword evidence="2" id="KW-0285">Flavoprotein</keyword>
<evidence type="ECO:0000259" key="6">
    <source>
        <dbReference type="Pfam" id="PF14759"/>
    </source>
</evidence>
<feature type="domain" description="FAD/NAD(P)-binding" evidence="5">
    <location>
        <begin position="2"/>
        <end position="274"/>
    </location>
</feature>
<accession>A0A101RK28</accession>
<evidence type="ECO:0000256" key="3">
    <source>
        <dbReference type="ARBA" id="ARBA00022827"/>
    </source>
</evidence>
<proteinExistence type="predicted"/>
<organism evidence="7 8">
    <name type="scientific">Streptomyces canus</name>
    <dbReference type="NCBI Taxonomy" id="58343"/>
    <lineage>
        <taxon>Bacteria</taxon>
        <taxon>Bacillati</taxon>
        <taxon>Actinomycetota</taxon>
        <taxon>Actinomycetes</taxon>
        <taxon>Kitasatosporales</taxon>
        <taxon>Streptomycetaceae</taxon>
        <taxon>Streptomyces</taxon>
        <taxon>Streptomyces aurantiacus group</taxon>
    </lineage>
</organism>
<dbReference type="SUPFAM" id="SSF55424">
    <property type="entry name" value="FAD/NAD-linked reductases, dimerisation (C-terminal) domain"/>
    <property type="match status" value="1"/>
</dbReference>
<dbReference type="Pfam" id="PF14759">
    <property type="entry name" value="Reductase_C"/>
    <property type="match status" value="1"/>
</dbReference>
<dbReference type="SUPFAM" id="SSF51905">
    <property type="entry name" value="FAD/NAD(P)-binding domain"/>
    <property type="match status" value="1"/>
</dbReference>
<dbReference type="PRINTS" id="PR00411">
    <property type="entry name" value="PNDRDTASEI"/>
</dbReference>
<evidence type="ECO:0000256" key="1">
    <source>
        <dbReference type="ARBA" id="ARBA00001974"/>
    </source>
</evidence>
<dbReference type="AlphaFoldDB" id="A0A101RK28"/>
<evidence type="ECO:0008006" key="9">
    <source>
        <dbReference type="Google" id="ProtNLM"/>
    </source>
</evidence>
<dbReference type="InterPro" id="IPR023753">
    <property type="entry name" value="FAD/NAD-binding_dom"/>
</dbReference>
<dbReference type="PANTHER" id="PTHR43557:SF2">
    <property type="entry name" value="RIESKE DOMAIN-CONTAINING PROTEIN-RELATED"/>
    <property type="match status" value="1"/>
</dbReference>
<feature type="domain" description="Reductase C-terminal" evidence="6">
    <location>
        <begin position="293"/>
        <end position="376"/>
    </location>
</feature>
<dbReference type="InterPro" id="IPR050446">
    <property type="entry name" value="FAD-oxidoreductase/Apoptosis"/>
</dbReference>
<evidence type="ECO:0000313" key="7">
    <source>
        <dbReference type="EMBL" id="KUN54919.1"/>
    </source>
</evidence>
<gene>
    <name evidence="7" type="ORF">AQJ46_49685</name>
</gene>
<dbReference type="STRING" id="58343.AQJ46_49685"/>
<evidence type="ECO:0000259" key="5">
    <source>
        <dbReference type="Pfam" id="PF07992"/>
    </source>
</evidence>